<reference evidence="2" key="1">
    <citation type="journal article" date="2018" name="Nat. Microbiol.">
        <title>Leveraging single-cell genomics to expand the fungal tree of life.</title>
        <authorList>
            <person name="Ahrendt S.R."/>
            <person name="Quandt C.A."/>
            <person name="Ciobanu D."/>
            <person name="Clum A."/>
            <person name="Salamov A."/>
            <person name="Andreopoulos B."/>
            <person name="Cheng J.F."/>
            <person name="Woyke T."/>
            <person name="Pelin A."/>
            <person name="Henrissat B."/>
            <person name="Reynolds N.K."/>
            <person name="Benny G.L."/>
            <person name="Smith M.E."/>
            <person name="James T.Y."/>
            <person name="Grigoriev I.V."/>
        </authorList>
    </citation>
    <scope>NUCLEOTIDE SEQUENCE [LARGE SCALE GENOMIC DNA]</scope>
    <source>
        <strain evidence="2">RSA 1356</strain>
    </source>
</reference>
<dbReference type="AlphaFoldDB" id="A0A4P9XVJ1"/>
<protein>
    <submittedName>
        <fullName evidence="1">Uncharacterized protein</fullName>
    </submittedName>
</protein>
<dbReference type="Proteomes" id="UP000271241">
    <property type="component" value="Unassembled WGS sequence"/>
</dbReference>
<dbReference type="OrthoDB" id="10416581at2759"/>
<keyword evidence="2" id="KW-1185">Reference proteome</keyword>
<name>A0A4P9XVJ1_9FUNG</name>
<proteinExistence type="predicted"/>
<evidence type="ECO:0000313" key="1">
    <source>
        <dbReference type="EMBL" id="RKP10293.1"/>
    </source>
</evidence>
<accession>A0A4P9XVJ1</accession>
<organism evidence="1 2">
    <name type="scientific">Thamnocephalis sphaerospora</name>
    <dbReference type="NCBI Taxonomy" id="78915"/>
    <lineage>
        <taxon>Eukaryota</taxon>
        <taxon>Fungi</taxon>
        <taxon>Fungi incertae sedis</taxon>
        <taxon>Zoopagomycota</taxon>
        <taxon>Zoopagomycotina</taxon>
        <taxon>Zoopagomycetes</taxon>
        <taxon>Zoopagales</taxon>
        <taxon>Sigmoideomycetaceae</taxon>
        <taxon>Thamnocephalis</taxon>
    </lineage>
</organism>
<gene>
    <name evidence="1" type="ORF">THASP1DRAFT_21984</name>
</gene>
<evidence type="ECO:0000313" key="2">
    <source>
        <dbReference type="Proteomes" id="UP000271241"/>
    </source>
</evidence>
<sequence length="393" mass="42712">MKLKRAFSFASRFTSRKHQVKDNAAMADGDAAAAAAAAATRPMSATSLHLASSHASLITNTTVTALPNLQAIALTSPSATCVGTPASDGRAMRKKSVSEPLYVSEIRRLLPDRIDITHEAATAIRCFAEEFVGLLTDHCDGPRRMTEGRRLEEALRELMIPEHRADSVHATGSAVSTTTSALFTPSALKVKRTRSISLLRSLLQSVAGARLHATYQMGVDYITPSSSWSDHSERLARELARVLVEQVVRHTVRTCVELVVHSERTRIGANEVLLALSADHQLGRAFSLTDLRHRLTDIVYADPMEARPSLTSCSLTDEHRFLFLSGHSRTPSCHTRVLSRQPSKFSLGASSASSTNAQELRAFMADPAVALLGARDDARDSQWSQVLRGLGSH</sequence>
<dbReference type="EMBL" id="KZ992460">
    <property type="protein sequence ID" value="RKP10293.1"/>
    <property type="molecule type" value="Genomic_DNA"/>
</dbReference>